<dbReference type="AlphaFoldDB" id="A0A316GZC1"/>
<organism evidence="2 3">
    <name type="scientific">Roseicyclus mahoneyensis</name>
    <dbReference type="NCBI Taxonomy" id="164332"/>
    <lineage>
        <taxon>Bacteria</taxon>
        <taxon>Pseudomonadati</taxon>
        <taxon>Pseudomonadota</taxon>
        <taxon>Alphaproteobacteria</taxon>
        <taxon>Rhodobacterales</taxon>
        <taxon>Roseobacteraceae</taxon>
        <taxon>Roseicyclus</taxon>
    </lineage>
</organism>
<dbReference type="EMBL" id="QGGW01000004">
    <property type="protein sequence ID" value="PWK60489.1"/>
    <property type="molecule type" value="Genomic_DNA"/>
</dbReference>
<dbReference type="Gene3D" id="1.10.101.10">
    <property type="entry name" value="PGBD-like superfamily/PGBD"/>
    <property type="match status" value="1"/>
</dbReference>
<dbReference type="SUPFAM" id="SSF47090">
    <property type="entry name" value="PGBD-like"/>
    <property type="match status" value="1"/>
</dbReference>
<evidence type="ECO:0000259" key="1">
    <source>
        <dbReference type="Pfam" id="PF01471"/>
    </source>
</evidence>
<proteinExistence type="predicted"/>
<dbReference type="Pfam" id="PF13365">
    <property type="entry name" value="Trypsin_2"/>
    <property type="match status" value="1"/>
</dbReference>
<dbReference type="InterPro" id="IPR036365">
    <property type="entry name" value="PGBD-like_sf"/>
</dbReference>
<feature type="domain" description="Peptidoglycan binding-like" evidence="1">
    <location>
        <begin position="187"/>
        <end position="239"/>
    </location>
</feature>
<reference evidence="2 3" key="1">
    <citation type="submission" date="2018-05" db="EMBL/GenBank/DDBJ databases">
        <title>Genomic Encyclopedia of Type Strains, Phase IV (KMG-IV): sequencing the most valuable type-strain genomes for metagenomic binning, comparative biology and taxonomic classification.</title>
        <authorList>
            <person name="Goeker M."/>
        </authorList>
    </citation>
    <scope>NUCLEOTIDE SEQUENCE [LARGE SCALE GENOMIC DNA]</scope>
    <source>
        <strain evidence="2 3">DSM 16097</strain>
    </source>
</reference>
<name>A0A316GZC1_9RHOB</name>
<dbReference type="Gene3D" id="2.40.10.120">
    <property type="match status" value="1"/>
</dbReference>
<dbReference type="Proteomes" id="UP000245708">
    <property type="component" value="Unassembled WGS sequence"/>
</dbReference>
<gene>
    <name evidence="2" type="ORF">C7455_104125</name>
</gene>
<dbReference type="RefSeq" id="WP_170119050.1">
    <property type="nucleotide sequence ID" value="NZ_QGGW01000004.1"/>
</dbReference>
<dbReference type="InterPro" id="IPR036366">
    <property type="entry name" value="PGBDSf"/>
</dbReference>
<dbReference type="SUPFAM" id="SSF50494">
    <property type="entry name" value="Trypsin-like serine proteases"/>
    <property type="match status" value="1"/>
</dbReference>
<evidence type="ECO:0000313" key="2">
    <source>
        <dbReference type="EMBL" id="PWK60489.1"/>
    </source>
</evidence>
<comment type="caution">
    <text evidence="2">The sequence shown here is derived from an EMBL/GenBank/DDBJ whole genome shotgun (WGS) entry which is preliminary data.</text>
</comment>
<dbReference type="Pfam" id="PF01471">
    <property type="entry name" value="PG_binding_1"/>
    <property type="match status" value="1"/>
</dbReference>
<dbReference type="InterPro" id="IPR002477">
    <property type="entry name" value="Peptidoglycan-bd-like"/>
</dbReference>
<protein>
    <submittedName>
        <fullName evidence="2">Putative peptidoglycan binding protein</fullName>
    </submittedName>
</protein>
<accession>A0A316GZC1</accession>
<dbReference type="InterPro" id="IPR009003">
    <property type="entry name" value="Peptidase_S1_PA"/>
</dbReference>
<keyword evidence="3" id="KW-1185">Reference proteome</keyword>
<sequence length="609" mass="64701">MRLNGFRGLLALMLTATLALALFWPGAARAQQGVFIQIESHASLTEAESRARAYAQLVPNVNAFRAQTGLYAVSLGPYAPADAQTLLSQLLAQGLVPRDSFVVTGTPYVAQVYPIGANALAAPAQPVTGGAEAPVIEQTALPDASAQPGTAPVLTAPEATIVLAPEEPEETLQQARNSEAQLDRAGRDALQIALQWFGFYNSAIDGAFGPGTRNAMSAWQQDRGLDPTGVLTTRQREQLLGEYQGELASLGMQTIRDERAGIQIDLPLAMVRQGDYNFPFAQFDQINDSAVQILLISQPGDRNTLFGLYEIMQTLEIVPLEGARERQGDRFVLTGQSDTLRSHTEARLVGGAVKGFTLVWPPERDDQIARVLPMMQQSFTALDGALDPGAIPAGLEENIDMVSGLEVRQPDLVRSGFYIDAQGSVLTTTEAVAGQCAQVLIDNAYEAEVSYRDDALGLAVLRPRQRLAPMAFAEMASSPGRLRSDVGVAGFPFDGALSSASMAFGTLADLRGMNGEETIQRLALDTADSEAGGPVFDLTGTVVGMVLPGATEARALPADVTLALRADQLGAALAAAGLTPTISTRTTTMSRERLARLGADMTVTVTCWN</sequence>
<evidence type="ECO:0000313" key="3">
    <source>
        <dbReference type="Proteomes" id="UP000245708"/>
    </source>
</evidence>